<dbReference type="EMBL" id="CADCXW020000003">
    <property type="protein sequence ID" value="CAD1537014.1"/>
    <property type="molecule type" value="Genomic_DNA"/>
</dbReference>
<keyword evidence="11" id="KW-0472">Membrane</keyword>
<evidence type="ECO:0000256" key="2">
    <source>
        <dbReference type="ARBA" id="ARBA00004305"/>
    </source>
</evidence>
<proteinExistence type="inferred from homology"/>
<dbReference type="PANTHER" id="PTHR21771">
    <property type="entry name" value="MITOCHONDRIA-EATING PROTEIN-RELATED"/>
    <property type="match status" value="1"/>
</dbReference>
<dbReference type="InterPro" id="IPR031981">
    <property type="entry name" value="MIEAP_C"/>
</dbReference>
<evidence type="ECO:0000256" key="8">
    <source>
        <dbReference type="ARBA" id="ARBA00023054"/>
    </source>
</evidence>
<evidence type="ECO:0000256" key="9">
    <source>
        <dbReference type="ARBA" id="ARBA00023121"/>
    </source>
</evidence>
<dbReference type="GO" id="GO:0008289">
    <property type="term" value="F:lipid binding"/>
    <property type="evidence" value="ECO:0007669"/>
    <property type="project" value="UniProtKB-KW"/>
</dbReference>
<reference evidence="14" key="1">
    <citation type="submission" date="2020-07" db="EMBL/GenBank/DDBJ databases">
        <authorList>
            <person name="Ferguson B K."/>
        </authorList>
    </citation>
    <scope>NUCLEOTIDE SEQUENCE</scope>
    <source>
        <strain evidence="14">L06</strain>
    </source>
</reference>
<protein>
    <recommendedName>
        <fullName evidence="5">Mitochondria-eating protein</fullName>
    </recommendedName>
    <alternativeName>
        <fullName evidence="12">Spermatogenesis-associated protein 18</fullName>
    </alternativeName>
</protein>
<accession>A0A6V7ICY9</accession>
<dbReference type="PANTHER" id="PTHR21771:SF1">
    <property type="entry name" value="MITOCHONDRIA-EATING PROTEIN"/>
    <property type="match status" value="1"/>
</dbReference>
<name>A0A6V7ICY9_9HYME</name>
<evidence type="ECO:0000259" key="13">
    <source>
        <dbReference type="Pfam" id="PF16026"/>
    </source>
</evidence>
<evidence type="ECO:0000256" key="5">
    <source>
        <dbReference type="ARBA" id="ARBA00019863"/>
    </source>
</evidence>
<dbReference type="AlphaFoldDB" id="A0A6V7ICY9"/>
<evidence type="ECO:0000313" key="14">
    <source>
        <dbReference type="EMBL" id="CAD1537014.1"/>
    </source>
</evidence>
<evidence type="ECO:0000256" key="12">
    <source>
        <dbReference type="ARBA" id="ARBA00032687"/>
    </source>
</evidence>
<dbReference type="GO" id="GO:0005741">
    <property type="term" value="C:mitochondrial outer membrane"/>
    <property type="evidence" value="ECO:0007669"/>
    <property type="project" value="UniProtKB-SubCell"/>
</dbReference>
<sequence>MSWRIADSIQSARIREALYILSGPVIDINESNSCQLSNEIELCMRRQLATNGFESGTRDVCLRVMSQLLNTLYDYSCISECKQLRTYALASSRLAWTCLANEPPLVLDTIQPSQMYMEFRRDVHTRHPASPNPEGNRIVGVVWPGLRQGNLQGASLYRAVVLTA</sequence>
<gene>
    <name evidence="14" type="ORF">BBRV_LOCUS20774</name>
</gene>
<keyword evidence="8" id="KW-0175">Coiled coil</keyword>
<comment type="subcellular location">
    <subcellularLocation>
        <location evidence="3">Cytoplasm</location>
    </subcellularLocation>
    <subcellularLocation>
        <location evidence="2">Mitochondrion matrix</location>
    </subcellularLocation>
    <subcellularLocation>
        <location evidence="1">Mitochondrion outer membrane</location>
    </subcellularLocation>
</comment>
<keyword evidence="7" id="KW-1000">Mitochondrion outer membrane</keyword>
<dbReference type="InterPro" id="IPR026169">
    <property type="entry name" value="MIEAP"/>
</dbReference>
<evidence type="ECO:0000256" key="7">
    <source>
        <dbReference type="ARBA" id="ARBA00022787"/>
    </source>
</evidence>
<keyword evidence="9" id="KW-0446">Lipid-binding</keyword>
<evidence type="ECO:0000256" key="10">
    <source>
        <dbReference type="ARBA" id="ARBA00023128"/>
    </source>
</evidence>
<evidence type="ECO:0000256" key="6">
    <source>
        <dbReference type="ARBA" id="ARBA00022490"/>
    </source>
</evidence>
<keyword evidence="6" id="KW-0963">Cytoplasm</keyword>
<evidence type="ECO:0000256" key="11">
    <source>
        <dbReference type="ARBA" id="ARBA00023136"/>
    </source>
</evidence>
<comment type="similarity">
    <text evidence="4">Belongs to the MIEAP family.</text>
</comment>
<evidence type="ECO:0000256" key="3">
    <source>
        <dbReference type="ARBA" id="ARBA00004496"/>
    </source>
</evidence>
<dbReference type="GO" id="GO:0035695">
    <property type="term" value="P:mitophagy by internal vacuole formation"/>
    <property type="evidence" value="ECO:0007669"/>
    <property type="project" value="TreeGrafter"/>
</dbReference>
<evidence type="ECO:0000256" key="4">
    <source>
        <dbReference type="ARBA" id="ARBA00008233"/>
    </source>
</evidence>
<evidence type="ECO:0000256" key="1">
    <source>
        <dbReference type="ARBA" id="ARBA00004294"/>
    </source>
</evidence>
<dbReference type="GO" id="GO:0005759">
    <property type="term" value="C:mitochondrial matrix"/>
    <property type="evidence" value="ECO:0007669"/>
    <property type="project" value="UniProtKB-SubCell"/>
</dbReference>
<dbReference type="Pfam" id="PF16026">
    <property type="entry name" value="MIEAP"/>
    <property type="match status" value="1"/>
</dbReference>
<organism evidence="14">
    <name type="scientific">Bracon brevicornis</name>
    <dbReference type="NCBI Taxonomy" id="1563983"/>
    <lineage>
        <taxon>Eukaryota</taxon>
        <taxon>Metazoa</taxon>
        <taxon>Ecdysozoa</taxon>
        <taxon>Arthropoda</taxon>
        <taxon>Hexapoda</taxon>
        <taxon>Insecta</taxon>
        <taxon>Pterygota</taxon>
        <taxon>Neoptera</taxon>
        <taxon>Endopterygota</taxon>
        <taxon>Hymenoptera</taxon>
        <taxon>Apocrita</taxon>
        <taxon>Ichneumonoidea</taxon>
        <taxon>Braconidae</taxon>
        <taxon>Braconinae</taxon>
        <taxon>Bracon</taxon>
    </lineage>
</organism>
<feature type="domain" description="Mitochondria-eating protein C-terminal" evidence="13">
    <location>
        <begin position="20"/>
        <end position="163"/>
    </location>
</feature>
<keyword evidence="10" id="KW-0496">Mitochondrion</keyword>
<dbReference type="GO" id="GO:0035694">
    <property type="term" value="P:mitochondrial protein catabolic process"/>
    <property type="evidence" value="ECO:0007669"/>
    <property type="project" value="InterPro"/>
</dbReference>